<dbReference type="RefSeq" id="WP_124234232.1">
    <property type="nucleotide sequence ID" value="NZ_RHHM01000014.1"/>
</dbReference>
<accession>A0A3N6TPF9</accession>
<gene>
    <name evidence="1" type="ORF">EB241_17130</name>
</gene>
<sequence>MRQTNRKTAILALFRPETKEQADAIRLEACEPPFDVAGIASALYGFDVQREDPTRYRSVRRTLDTMVKDGQLERIKINEGRGPFGHINSLVVRYRLPGTFTVVREDRPPADYIEGEVISRS</sequence>
<evidence type="ECO:0000313" key="2">
    <source>
        <dbReference type="Proteomes" id="UP000279457"/>
    </source>
</evidence>
<dbReference type="Proteomes" id="UP000279457">
    <property type="component" value="Unassembled WGS sequence"/>
</dbReference>
<dbReference type="AlphaFoldDB" id="A0A3N6TPF9"/>
<organism evidence="1 2">
    <name type="scientific">Erwinia psidii</name>
    <dbReference type="NCBI Taxonomy" id="69224"/>
    <lineage>
        <taxon>Bacteria</taxon>
        <taxon>Pseudomonadati</taxon>
        <taxon>Pseudomonadota</taxon>
        <taxon>Gammaproteobacteria</taxon>
        <taxon>Enterobacterales</taxon>
        <taxon>Erwiniaceae</taxon>
        <taxon>Erwinia</taxon>
    </lineage>
</organism>
<comment type="caution">
    <text evidence="1">The sequence shown here is derived from an EMBL/GenBank/DDBJ whole genome shotgun (WGS) entry which is preliminary data.</text>
</comment>
<proteinExistence type="predicted"/>
<dbReference type="OrthoDB" id="6454938at2"/>
<name>A0A3N6TPF9_9GAMM</name>
<reference evidence="1 2" key="1">
    <citation type="submission" date="2018-10" db="EMBL/GenBank/DDBJ databases">
        <title>Draft genome sequence for the type isolate of Erwinia psidii, agent causal of bacterial blight in guava (Psidium guajava) and wilt and die-back of Eucalyptus spp.</title>
        <authorList>
            <person name="Hermenegildo P.S."/>
            <person name="Santos S.A."/>
            <person name="Guimaraes L.M.S."/>
            <person name="Vidigal P.M.P."/>
            <person name="Pereira I.C."/>
            <person name="Badel J.L."/>
            <person name="Alfenas-Zerbini P."/>
            <person name="Ferreira M.A.S.V."/>
            <person name="Alfenas A.C."/>
        </authorList>
    </citation>
    <scope>NUCLEOTIDE SEQUENCE [LARGE SCALE GENOMIC DNA]</scope>
    <source>
        <strain evidence="1 2">IBSBF 435</strain>
    </source>
</reference>
<evidence type="ECO:0000313" key="1">
    <source>
        <dbReference type="EMBL" id="RQM37122.1"/>
    </source>
</evidence>
<dbReference type="EMBL" id="RHHM01000014">
    <property type="protein sequence ID" value="RQM37122.1"/>
    <property type="molecule type" value="Genomic_DNA"/>
</dbReference>
<keyword evidence="2" id="KW-1185">Reference proteome</keyword>
<protein>
    <submittedName>
        <fullName evidence="1">Uncharacterized protein</fullName>
    </submittedName>
</protein>